<sequence>MNNHHIVNTEMADLPLIHELFQHSISYQEKKGYPVWKNYDKDAITRDIREKNQYKIVVNSTVAMVFSVAYRDKIIWREMDRGESVYLHRIVVNPAFKGQKLFGSILQWSLDHIKEKGLKSVRMDTWAANPTIIEYYKGFGFKVVENYTTPDTPELPVHNRNLALTLLEYGS</sequence>
<feature type="domain" description="N-acetyltransferase" evidence="1">
    <location>
        <begin position="4"/>
        <end position="158"/>
    </location>
</feature>
<accession>A0AAP2DQG1</accession>
<evidence type="ECO:0000313" key="2">
    <source>
        <dbReference type="EMBL" id="MBT1699679.1"/>
    </source>
</evidence>
<dbReference type="Gene3D" id="3.40.630.30">
    <property type="match status" value="1"/>
</dbReference>
<organism evidence="2 3">
    <name type="scientific">Chryseosolibacter histidini</name>
    <dbReference type="NCBI Taxonomy" id="2782349"/>
    <lineage>
        <taxon>Bacteria</taxon>
        <taxon>Pseudomonadati</taxon>
        <taxon>Bacteroidota</taxon>
        <taxon>Cytophagia</taxon>
        <taxon>Cytophagales</taxon>
        <taxon>Chryseotaleaceae</taxon>
        <taxon>Chryseosolibacter</taxon>
    </lineage>
</organism>
<dbReference type="AlphaFoldDB" id="A0AAP2DQG1"/>
<dbReference type="InterPro" id="IPR016181">
    <property type="entry name" value="Acyl_CoA_acyltransferase"/>
</dbReference>
<dbReference type="CDD" id="cd04301">
    <property type="entry name" value="NAT_SF"/>
    <property type="match status" value="1"/>
</dbReference>
<comment type="caution">
    <text evidence="2">The sequence shown here is derived from an EMBL/GenBank/DDBJ whole genome shotgun (WGS) entry which is preliminary data.</text>
</comment>
<evidence type="ECO:0000259" key="1">
    <source>
        <dbReference type="PROSITE" id="PS51186"/>
    </source>
</evidence>
<evidence type="ECO:0000313" key="3">
    <source>
        <dbReference type="Proteomes" id="UP001319200"/>
    </source>
</evidence>
<dbReference type="Pfam" id="PF00583">
    <property type="entry name" value="Acetyltransf_1"/>
    <property type="match status" value="1"/>
</dbReference>
<name>A0AAP2DQG1_9BACT</name>
<protein>
    <submittedName>
        <fullName evidence="2">GNAT family N-acetyltransferase</fullName>
        <ecNumber evidence="2">2.3.1.-</ecNumber>
    </submittedName>
</protein>
<dbReference type="GO" id="GO:0016747">
    <property type="term" value="F:acyltransferase activity, transferring groups other than amino-acyl groups"/>
    <property type="evidence" value="ECO:0007669"/>
    <property type="project" value="InterPro"/>
</dbReference>
<dbReference type="PROSITE" id="PS51186">
    <property type="entry name" value="GNAT"/>
    <property type="match status" value="1"/>
</dbReference>
<dbReference type="EMBL" id="JAHESF010000028">
    <property type="protein sequence ID" value="MBT1699679.1"/>
    <property type="molecule type" value="Genomic_DNA"/>
</dbReference>
<reference evidence="2 3" key="1">
    <citation type="submission" date="2021-05" db="EMBL/GenBank/DDBJ databases">
        <title>A Polyphasic approach of four new species of the genus Ohtaekwangia: Ohtaekwangia histidinii sp. nov., Ohtaekwangia cretensis sp. nov., Ohtaekwangia indiensis sp. nov., Ohtaekwangia reichenbachii sp. nov. from diverse environment.</title>
        <authorList>
            <person name="Octaviana S."/>
        </authorList>
    </citation>
    <scope>NUCLEOTIDE SEQUENCE [LARGE SCALE GENOMIC DNA]</scope>
    <source>
        <strain evidence="2 3">PWU4</strain>
    </source>
</reference>
<dbReference type="EC" id="2.3.1.-" evidence="2"/>
<dbReference type="Proteomes" id="UP001319200">
    <property type="component" value="Unassembled WGS sequence"/>
</dbReference>
<proteinExistence type="predicted"/>
<keyword evidence="2" id="KW-0012">Acyltransferase</keyword>
<dbReference type="InterPro" id="IPR000182">
    <property type="entry name" value="GNAT_dom"/>
</dbReference>
<keyword evidence="3" id="KW-1185">Reference proteome</keyword>
<keyword evidence="2" id="KW-0808">Transferase</keyword>
<gene>
    <name evidence="2" type="ORF">KK083_22520</name>
</gene>
<dbReference type="RefSeq" id="WP_254167785.1">
    <property type="nucleotide sequence ID" value="NZ_JAHESF010000028.1"/>
</dbReference>
<dbReference type="SUPFAM" id="SSF55729">
    <property type="entry name" value="Acyl-CoA N-acyltransferases (Nat)"/>
    <property type="match status" value="1"/>
</dbReference>